<accession>A0A2G5SR70</accession>
<proteinExistence type="predicted"/>
<feature type="region of interest" description="Disordered" evidence="1">
    <location>
        <begin position="306"/>
        <end position="328"/>
    </location>
</feature>
<evidence type="ECO:0000256" key="1">
    <source>
        <dbReference type="SAM" id="MobiDB-lite"/>
    </source>
</evidence>
<dbReference type="Proteomes" id="UP000230233">
    <property type="component" value="Chromosome X"/>
</dbReference>
<sequence>METRVSNQLAQTSEMSTSSSGDAPSELDVWPQPPQTIKRSRNSLVDPITQTTSVSYNQEASKQGQQQNTIAHGSLETFNRPLKMNIQVANSGINPQSSFNLHQFVSSIYGNLSANPGPSRVRPYRRMKDSMISQHAVYTSEQTVDAHKNSYQMMNYVGMQNRSSESRSMKYRSGQSYKHQQSISGSHNLSANHKMPERVKKIRKKKRTLTALEHHIIFNLHHAGEEIFQQMPTPQDSELGQQSLVVMEGPGQQSFEPTIPLKSALTEMIGCEVRRTGQFFRSGAVNKMTKNPTRIRPDPSLQESLETNHAFAPSEPWSDPPHQPIMSLDASSSIASPMFSEPTAVSPHLSPSITRNNNLLAVFDIAERMRMLRNHGAPADKRHKQLFSKLMDHFKDAWQDIFLKSKSKESSLEEIIIDGLEAYSSEDSVVNEDEITTSEDDLYDLLMGIEREEEIESENVVIPEVVPYAISPNPEGFFHETISINMQPMVPVQGLEAYLLQEINQEESQESFGIADIDQQVKEILNAEKSKWPNGGIVLDLVFYSRMKPILSEVFASSLVTRNNRRALVYFLLHIDVFAVRPGQSSDKHWVKYKDFIESLQPIRRTEMFLQV</sequence>
<feature type="region of interest" description="Disordered" evidence="1">
    <location>
        <begin position="1"/>
        <end position="46"/>
    </location>
</feature>
<evidence type="ECO:0000313" key="2">
    <source>
        <dbReference type="EMBL" id="PIC17351.1"/>
    </source>
</evidence>
<protein>
    <submittedName>
        <fullName evidence="2">Uncharacterized protein</fullName>
    </submittedName>
</protein>
<comment type="caution">
    <text evidence="2">The sequence shown here is derived from an EMBL/GenBank/DDBJ whole genome shotgun (WGS) entry which is preliminary data.</text>
</comment>
<organism evidence="2 3">
    <name type="scientific">Caenorhabditis nigoni</name>
    <dbReference type="NCBI Taxonomy" id="1611254"/>
    <lineage>
        <taxon>Eukaryota</taxon>
        <taxon>Metazoa</taxon>
        <taxon>Ecdysozoa</taxon>
        <taxon>Nematoda</taxon>
        <taxon>Chromadorea</taxon>
        <taxon>Rhabditida</taxon>
        <taxon>Rhabditina</taxon>
        <taxon>Rhabditomorpha</taxon>
        <taxon>Rhabditoidea</taxon>
        <taxon>Rhabditidae</taxon>
        <taxon>Peloderinae</taxon>
        <taxon>Caenorhabditis</taxon>
    </lineage>
</organism>
<evidence type="ECO:0000313" key="3">
    <source>
        <dbReference type="Proteomes" id="UP000230233"/>
    </source>
</evidence>
<reference evidence="3" key="1">
    <citation type="submission" date="2017-10" db="EMBL/GenBank/DDBJ databases">
        <title>Rapid genome shrinkage in a self-fertile nematode reveals novel sperm competition proteins.</title>
        <authorList>
            <person name="Yin D."/>
            <person name="Schwarz E.M."/>
            <person name="Thomas C.G."/>
            <person name="Felde R.L."/>
            <person name="Korf I.F."/>
            <person name="Cutter A.D."/>
            <person name="Schartner C.M."/>
            <person name="Ralston E.J."/>
            <person name="Meyer B.J."/>
            <person name="Haag E.S."/>
        </authorList>
    </citation>
    <scope>NUCLEOTIDE SEQUENCE [LARGE SCALE GENOMIC DNA]</scope>
    <source>
        <strain evidence="3">JU1422</strain>
    </source>
</reference>
<keyword evidence="3" id="KW-1185">Reference proteome</keyword>
<dbReference type="AlphaFoldDB" id="A0A2G5SR70"/>
<gene>
    <name evidence="2" type="primary">Cnig_chr_X.g23622</name>
    <name evidence="2" type="ORF">B9Z55_023622</name>
</gene>
<feature type="compositionally biased region" description="Polar residues" evidence="1">
    <location>
        <begin position="1"/>
        <end position="22"/>
    </location>
</feature>
<name>A0A2G5SR70_9PELO</name>
<dbReference type="EMBL" id="PDUG01000006">
    <property type="protein sequence ID" value="PIC17351.1"/>
    <property type="molecule type" value="Genomic_DNA"/>
</dbReference>